<dbReference type="PROSITE" id="PS51257">
    <property type="entry name" value="PROKAR_LIPOPROTEIN"/>
    <property type="match status" value="1"/>
</dbReference>
<evidence type="ECO:0000313" key="2">
    <source>
        <dbReference type="EMBL" id="RGW31479.1"/>
    </source>
</evidence>
<dbReference type="AlphaFoldDB" id="A0A108T4Y8"/>
<evidence type="ECO:0000313" key="1">
    <source>
        <dbReference type="EMBL" id="KWR53376.1"/>
    </source>
</evidence>
<organism evidence="1 3">
    <name type="scientific">Bacteroides stercoris</name>
    <dbReference type="NCBI Taxonomy" id="46506"/>
    <lineage>
        <taxon>Bacteria</taxon>
        <taxon>Pseudomonadati</taxon>
        <taxon>Bacteroidota</taxon>
        <taxon>Bacteroidia</taxon>
        <taxon>Bacteroidales</taxon>
        <taxon>Bacteroidaceae</taxon>
        <taxon>Bacteroides</taxon>
    </lineage>
</organism>
<reference evidence="1" key="2">
    <citation type="submission" date="2016-01" db="EMBL/GenBank/DDBJ databases">
        <authorList>
            <person name="McClelland M."/>
            <person name="Jain A."/>
            <person name="Saraogi P."/>
            <person name="Mendelson R."/>
            <person name="Westerman R."/>
            <person name="SanMiguel P."/>
            <person name="Csonka L."/>
        </authorList>
    </citation>
    <scope>NUCLEOTIDE SEQUENCE</scope>
    <source>
        <strain evidence="1">CL09T03C01</strain>
    </source>
</reference>
<dbReference type="EMBL" id="QSAF01000031">
    <property type="protein sequence ID" value="RGW31479.1"/>
    <property type="molecule type" value="Genomic_DNA"/>
</dbReference>
<reference evidence="2 4" key="3">
    <citation type="submission" date="2018-08" db="EMBL/GenBank/DDBJ databases">
        <title>A genome reference for cultivated species of the human gut microbiota.</title>
        <authorList>
            <person name="Zou Y."/>
            <person name="Xue W."/>
            <person name="Luo G."/>
        </authorList>
    </citation>
    <scope>NUCLEOTIDE SEQUENCE [LARGE SCALE GENOMIC DNA]</scope>
    <source>
        <strain evidence="2 4">AF12-7</strain>
    </source>
</reference>
<keyword evidence="3" id="KW-1185">Reference proteome</keyword>
<comment type="caution">
    <text evidence="1">The sequence shown here is derived from an EMBL/GenBank/DDBJ whole genome shotgun (WGS) entry which is preliminary data.</text>
</comment>
<dbReference type="Proteomes" id="UP000285150">
    <property type="component" value="Unassembled WGS sequence"/>
</dbReference>
<dbReference type="RefSeq" id="WP_016662610.1">
    <property type="nucleotide sequence ID" value="NZ_JADMTE010000042.1"/>
</dbReference>
<sequence>MKLTKPFLFVSIILLGCASCKNKAGTMEQENAELGTEEINDSVHQAQGIVMDATMNGFTMVTSKKDTLYISTMDRNIALEKGLLIGDTLEVSYTITEDEPGINIASAITKIH</sequence>
<proteinExistence type="predicted"/>
<reference evidence="1 3" key="1">
    <citation type="journal article" date="2016" name="BMC Genomics">
        <title>Type VI secretion systems of human gut Bacteroidales segregate into three genetic architectures, two of which are contained on mobile genetic elements.</title>
        <authorList>
            <person name="Coyne M.J."/>
            <person name="Roelofs K.G."/>
            <person name="Comstock L.E."/>
        </authorList>
    </citation>
    <scope>NUCLEOTIDE SEQUENCE [LARGE SCALE GENOMIC DNA]</scope>
    <source>
        <strain evidence="1 3">CL09T03C01</strain>
    </source>
</reference>
<dbReference type="PATRIC" id="fig|46506.5.peg.2636"/>
<name>A0A108T4Y8_BACSE</name>
<dbReference type="Proteomes" id="UP000056419">
    <property type="component" value="Unassembled WGS sequence"/>
</dbReference>
<evidence type="ECO:0000313" key="3">
    <source>
        <dbReference type="Proteomes" id="UP000056419"/>
    </source>
</evidence>
<evidence type="ECO:0000313" key="4">
    <source>
        <dbReference type="Proteomes" id="UP000285150"/>
    </source>
</evidence>
<protein>
    <recommendedName>
        <fullName evidence="5">DUF3221 domain-containing protein</fullName>
    </recommendedName>
</protein>
<accession>A0A108T4Y8</accession>
<gene>
    <name evidence="1" type="ORF">AA415_02455</name>
    <name evidence="2" type="ORF">DWV77_16740</name>
</gene>
<dbReference type="EMBL" id="LRGC01000013">
    <property type="protein sequence ID" value="KWR53376.1"/>
    <property type="molecule type" value="Genomic_DNA"/>
</dbReference>
<evidence type="ECO:0008006" key="5">
    <source>
        <dbReference type="Google" id="ProtNLM"/>
    </source>
</evidence>